<evidence type="ECO:0000256" key="1">
    <source>
        <dbReference type="SAM" id="Phobius"/>
    </source>
</evidence>
<keyword evidence="1" id="KW-0472">Membrane</keyword>
<keyword evidence="1" id="KW-0812">Transmembrane</keyword>
<reference evidence="2 3" key="1">
    <citation type="submission" date="2018-11" db="EMBL/GenBank/DDBJ databases">
        <title>Genome sequence and assembly of Colletotrichum sidae.</title>
        <authorList>
            <person name="Gan P."/>
            <person name="Shirasu K."/>
        </authorList>
    </citation>
    <scope>NUCLEOTIDE SEQUENCE [LARGE SCALE GENOMIC DNA]</scope>
    <source>
        <strain evidence="2 3">CBS 518.97</strain>
    </source>
</reference>
<proteinExistence type="predicted"/>
<evidence type="ECO:0000313" key="3">
    <source>
        <dbReference type="Proteomes" id="UP000295604"/>
    </source>
</evidence>
<name>A0A4R8T2C1_9PEZI</name>
<keyword evidence="1" id="KW-1133">Transmembrane helix</keyword>
<gene>
    <name evidence="2" type="ORF">C8034_v008360</name>
</gene>
<dbReference type="EMBL" id="QAPF01000425">
    <property type="protein sequence ID" value="TEA10803.1"/>
    <property type="molecule type" value="Genomic_DNA"/>
</dbReference>
<dbReference type="Proteomes" id="UP000295604">
    <property type="component" value="Unassembled WGS sequence"/>
</dbReference>
<sequence length="68" mass="7992">MKVVNNYKDYNYFYKSLKGLILYKSNFTTLPNILKGIIAICSLNIVLEDKTMSRVRKEIKVIKKNLTF</sequence>
<keyword evidence="3" id="KW-1185">Reference proteome</keyword>
<feature type="transmembrane region" description="Helical" evidence="1">
    <location>
        <begin position="29"/>
        <end position="47"/>
    </location>
</feature>
<protein>
    <recommendedName>
        <fullName evidence="4">HAT C-terminal dimerisation domain-containing protein</fullName>
    </recommendedName>
</protein>
<organism evidence="2 3">
    <name type="scientific">Colletotrichum sidae</name>
    <dbReference type="NCBI Taxonomy" id="1347389"/>
    <lineage>
        <taxon>Eukaryota</taxon>
        <taxon>Fungi</taxon>
        <taxon>Dikarya</taxon>
        <taxon>Ascomycota</taxon>
        <taxon>Pezizomycotina</taxon>
        <taxon>Sordariomycetes</taxon>
        <taxon>Hypocreomycetidae</taxon>
        <taxon>Glomerellales</taxon>
        <taxon>Glomerellaceae</taxon>
        <taxon>Colletotrichum</taxon>
        <taxon>Colletotrichum orbiculare species complex</taxon>
    </lineage>
</organism>
<evidence type="ECO:0000313" key="2">
    <source>
        <dbReference type="EMBL" id="TEA10803.1"/>
    </source>
</evidence>
<dbReference type="AlphaFoldDB" id="A0A4R8T2C1"/>
<comment type="caution">
    <text evidence="2">The sequence shown here is derived from an EMBL/GenBank/DDBJ whole genome shotgun (WGS) entry which is preliminary data.</text>
</comment>
<evidence type="ECO:0008006" key="4">
    <source>
        <dbReference type="Google" id="ProtNLM"/>
    </source>
</evidence>
<accession>A0A4R8T2C1</accession>